<gene>
    <name evidence="4" type="ORF">SIK69_20755</name>
</gene>
<dbReference type="SUPFAM" id="SSF53955">
    <property type="entry name" value="Lysozyme-like"/>
    <property type="match status" value="1"/>
</dbReference>
<evidence type="ECO:0000256" key="2">
    <source>
        <dbReference type="ARBA" id="ARBA00022679"/>
    </source>
</evidence>
<name>A0ABU4QUY7_9ENTR</name>
<evidence type="ECO:0000259" key="3">
    <source>
        <dbReference type="Pfam" id="PF00912"/>
    </source>
</evidence>
<dbReference type="Gene3D" id="1.10.3810.10">
    <property type="entry name" value="Biosynthetic peptidoglycan transglycosylase-like"/>
    <property type="match status" value="1"/>
</dbReference>
<dbReference type="PANTHER" id="PTHR32282:SF33">
    <property type="entry name" value="PEPTIDOGLYCAN GLYCOSYLTRANSFERASE"/>
    <property type="match status" value="1"/>
</dbReference>
<dbReference type="InterPro" id="IPR050396">
    <property type="entry name" value="Glycosyltr_51/Transpeptidase"/>
</dbReference>
<dbReference type="Proteomes" id="UP001275664">
    <property type="component" value="Unassembled WGS sequence"/>
</dbReference>
<sequence length="183" mass="21624">MKKFILTKYNEALKTTNLDGIPSDALDMLVALEDKRFHKHNGYDLRGMTRALYVFLKGEKIQGASTIEQQLVRVLTSRYERTIKRKIIEIYFARYISKRKSKVEIAKLYLSIAYFGSGMNGYHQAVKKLKQSHQLENIYFYAELVSRLRYPQPYNPDVKYFKKIHCRAAYGVKVYSRTNLYKR</sequence>
<comment type="pathway">
    <text evidence="1">Cell wall biogenesis; peptidoglycan biosynthesis.</text>
</comment>
<proteinExistence type="predicted"/>
<keyword evidence="5" id="KW-1185">Reference proteome</keyword>
<dbReference type="InterPro" id="IPR036950">
    <property type="entry name" value="PBP_transglycosylase"/>
</dbReference>
<evidence type="ECO:0000256" key="1">
    <source>
        <dbReference type="ARBA" id="ARBA00004752"/>
    </source>
</evidence>
<organism evidence="4 5">
    <name type="scientific">Scandinavium lactucae</name>
    <dbReference type="NCBI Taxonomy" id="3095028"/>
    <lineage>
        <taxon>Bacteria</taxon>
        <taxon>Pseudomonadati</taxon>
        <taxon>Pseudomonadota</taxon>
        <taxon>Gammaproteobacteria</taxon>
        <taxon>Enterobacterales</taxon>
        <taxon>Enterobacteriaceae</taxon>
        <taxon>Scandinavium</taxon>
    </lineage>
</organism>
<dbReference type="EMBL" id="JAWXRD010000040">
    <property type="protein sequence ID" value="MDX6042625.1"/>
    <property type="molecule type" value="Genomic_DNA"/>
</dbReference>
<evidence type="ECO:0000313" key="4">
    <source>
        <dbReference type="EMBL" id="MDX6042625.1"/>
    </source>
</evidence>
<dbReference type="RefSeq" id="WP_319786983.1">
    <property type="nucleotide sequence ID" value="NZ_JAWXRD010000040.1"/>
</dbReference>
<reference evidence="4 5" key="1">
    <citation type="submission" date="2023-11" db="EMBL/GenBank/DDBJ databases">
        <title>Scandinavium wanjuensis sp. nov., isolated from lettuce South Korea.</title>
        <authorList>
            <person name="Park J."/>
            <person name="Park S."/>
            <person name="Oh K.K."/>
            <person name="Cho G.S."/>
            <person name="Franz C.M.A.P."/>
        </authorList>
    </citation>
    <scope>NUCLEOTIDE SEQUENCE [LARGE SCALE GENOMIC DNA]</scope>
    <source>
        <strain evidence="4 5">V105_6</strain>
    </source>
</reference>
<comment type="caution">
    <text evidence="4">The sequence shown here is derived from an EMBL/GenBank/DDBJ whole genome shotgun (WGS) entry which is preliminary data.</text>
</comment>
<dbReference type="InterPro" id="IPR023346">
    <property type="entry name" value="Lysozyme-like_dom_sf"/>
</dbReference>
<keyword evidence="2" id="KW-0808">Transferase</keyword>
<feature type="domain" description="Glycosyl transferase family 51" evidence="3">
    <location>
        <begin position="10"/>
        <end position="159"/>
    </location>
</feature>
<accession>A0ABU4QUY7</accession>
<protein>
    <submittedName>
        <fullName evidence="4">Biosynthetic peptidoglycan transglycosylase</fullName>
    </submittedName>
</protein>
<dbReference type="PANTHER" id="PTHR32282">
    <property type="entry name" value="BINDING PROTEIN TRANSPEPTIDASE, PUTATIVE-RELATED"/>
    <property type="match status" value="1"/>
</dbReference>
<evidence type="ECO:0000313" key="5">
    <source>
        <dbReference type="Proteomes" id="UP001275664"/>
    </source>
</evidence>
<dbReference type="Pfam" id="PF00912">
    <property type="entry name" value="Transgly"/>
    <property type="match status" value="1"/>
</dbReference>
<dbReference type="InterPro" id="IPR001264">
    <property type="entry name" value="Glyco_trans_51"/>
</dbReference>